<evidence type="ECO:0000256" key="1">
    <source>
        <dbReference type="SAM" id="SignalP"/>
    </source>
</evidence>
<organism evidence="2">
    <name type="scientific">Anguilla anguilla</name>
    <name type="common">European freshwater eel</name>
    <name type="synonym">Muraena anguilla</name>
    <dbReference type="NCBI Taxonomy" id="7936"/>
    <lineage>
        <taxon>Eukaryota</taxon>
        <taxon>Metazoa</taxon>
        <taxon>Chordata</taxon>
        <taxon>Craniata</taxon>
        <taxon>Vertebrata</taxon>
        <taxon>Euteleostomi</taxon>
        <taxon>Actinopterygii</taxon>
        <taxon>Neopterygii</taxon>
        <taxon>Teleostei</taxon>
        <taxon>Anguilliformes</taxon>
        <taxon>Anguillidae</taxon>
        <taxon>Anguilla</taxon>
    </lineage>
</organism>
<evidence type="ECO:0000313" key="2">
    <source>
        <dbReference type="EMBL" id="JAH72148.1"/>
    </source>
</evidence>
<feature type="chain" id="PRO_5002433686" evidence="1">
    <location>
        <begin position="19"/>
        <end position="56"/>
    </location>
</feature>
<proteinExistence type="predicted"/>
<keyword evidence="1" id="KW-0732">Signal</keyword>
<accession>A0A0E9V4F8</accession>
<dbReference type="AlphaFoldDB" id="A0A0E9V4F8"/>
<dbReference type="EMBL" id="GBXM01036429">
    <property type="protein sequence ID" value="JAH72148.1"/>
    <property type="molecule type" value="Transcribed_RNA"/>
</dbReference>
<name>A0A0E9V4F8_ANGAN</name>
<feature type="signal peptide" evidence="1">
    <location>
        <begin position="1"/>
        <end position="18"/>
    </location>
</feature>
<reference evidence="2" key="1">
    <citation type="submission" date="2014-11" db="EMBL/GenBank/DDBJ databases">
        <authorList>
            <person name="Amaro Gonzalez C."/>
        </authorList>
    </citation>
    <scope>NUCLEOTIDE SEQUENCE</scope>
</reference>
<sequence length="56" mass="6371">MHLFPVFVILKCVWDVSGRGYRACGLGSVSNEVFAANMLPQWLMLRRKLQQSKNSS</sequence>
<protein>
    <submittedName>
        <fullName evidence="2">Uncharacterized protein</fullName>
    </submittedName>
</protein>
<reference evidence="2" key="2">
    <citation type="journal article" date="2015" name="Fish Shellfish Immunol.">
        <title>Early steps in the European eel (Anguilla anguilla)-Vibrio vulnificus interaction in the gills: Role of the RtxA13 toxin.</title>
        <authorList>
            <person name="Callol A."/>
            <person name="Pajuelo D."/>
            <person name="Ebbesson L."/>
            <person name="Teles M."/>
            <person name="MacKenzie S."/>
            <person name="Amaro C."/>
        </authorList>
    </citation>
    <scope>NUCLEOTIDE SEQUENCE</scope>
</reference>